<feature type="compositionally biased region" description="Low complexity" evidence="1">
    <location>
        <begin position="198"/>
        <end position="218"/>
    </location>
</feature>
<evidence type="ECO:0000313" key="5">
    <source>
        <dbReference type="Proteomes" id="UP001215151"/>
    </source>
</evidence>
<sequence>MLFSSLTRLRLATITVLLVVTSVFAANAPRAVSPTIISPSSQDSWSLGSVQTVTWLTDGFNVTGVNGTVLMGYVETNGTVFLYKGAHSNTRNKRDDWLMMYLCTAMIYRDSDQPLAENFPLADGVVNVRCPLNLPSARRYVVALLGDDNNISAVFSVRDDNDPQPSVVQNPPATLSTQGNVPSATITHTSVVGTIPPASKTSSSSGSGGASASTTSGSPQETNTDTKHNGAHRLTGHGGAMFAIVAGPLLSAAVTVLVLPL</sequence>
<dbReference type="AlphaFoldDB" id="A0AAD7X7U1"/>
<feature type="compositionally biased region" description="Polar residues" evidence="1">
    <location>
        <begin position="163"/>
        <end position="192"/>
    </location>
</feature>
<feature type="transmembrane region" description="Helical" evidence="2">
    <location>
        <begin position="239"/>
        <end position="259"/>
    </location>
</feature>
<accession>A0AAD7X7U1</accession>
<evidence type="ECO:0000313" key="4">
    <source>
        <dbReference type="EMBL" id="KAJ8469631.1"/>
    </source>
</evidence>
<gene>
    <name evidence="4" type="ORF">ONZ51_g8856</name>
</gene>
<feature type="chain" id="PRO_5042265202" evidence="3">
    <location>
        <begin position="26"/>
        <end position="261"/>
    </location>
</feature>
<keyword evidence="2" id="KW-1133">Transmembrane helix</keyword>
<keyword evidence="5" id="KW-1185">Reference proteome</keyword>
<feature type="signal peptide" evidence="3">
    <location>
        <begin position="1"/>
        <end position="25"/>
    </location>
</feature>
<dbReference type="Proteomes" id="UP001215151">
    <property type="component" value="Unassembled WGS sequence"/>
</dbReference>
<keyword evidence="2" id="KW-0472">Membrane</keyword>
<evidence type="ECO:0000256" key="2">
    <source>
        <dbReference type="SAM" id="Phobius"/>
    </source>
</evidence>
<reference evidence="4" key="1">
    <citation type="submission" date="2022-11" db="EMBL/GenBank/DDBJ databases">
        <title>Genome Sequence of Cubamyces cubensis.</title>
        <authorList>
            <person name="Buettner E."/>
        </authorList>
    </citation>
    <scope>NUCLEOTIDE SEQUENCE</scope>
    <source>
        <strain evidence="4">MPL-01</strain>
    </source>
</reference>
<evidence type="ECO:0000256" key="1">
    <source>
        <dbReference type="SAM" id="MobiDB-lite"/>
    </source>
</evidence>
<dbReference type="EMBL" id="JAPEVG010000281">
    <property type="protein sequence ID" value="KAJ8469631.1"/>
    <property type="molecule type" value="Genomic_DNA"/>
</dbReference>
<evidence type="ECO:0000256" key="3">
    <source>
        <dbReference type="SAM" id="SignalP"/>
    </source>
</evidence>
<organism evidence="4 5">
    <name type="scientific">Trametes cubensis</name>
    <dbReference type="NCBI Taxonomy" id="1111947"/>
    <lineage>
        <taxon>Eukaryota</taxon>
        <taxon>Fungi</taxon>
        <taxon>Dikarya</taxon>
        <taxon>Basidiomycota</taxon>
        <taxon>Agaricomycotina</taxon>
        <taxon>Agaricomycetes</taxon>
        <taxon>Polyporales</taxon>
        <taxon>Polyporaceae</taxon>
        <taxon>Trametes</taxon>
    </lineage>
</organism>
<comment type="caution">
    <text evidence="4">The sequence shown here is derived from an EMBL/GenBank/DDBJ whole genome shotgun (WGS) entry which is preliminary data.</text>
</comment>
<name>A0AAD7X7U1_9APHY</name>
<feature type="region of interest" description="Disordered" evidence="1">
    <location>
        <begin position="155"/>
        <end position="233"/>
    </location>
</feature>
<protein>
    <submittedName>
        <fullName evidence="4">Uncharacterized protein</fullName>
    </submittedName>
</protein>
<keyword evidence="2" id="KW-0812">Transmembrane</keyword>
<proteinExistence type="predicted"/>
<keyword evidence="3" id="KW-0732">Signal</keyword>